<keyword evidence="10 11" id="KW-0472">Membrane</keyword>
<keyword evidence="4" id="KW-0597">Phosphoprotein</keyword>
<dbReference type="InterPro" id="IPR004358">
    <property type="entry name" value="Sig_transdc_His_kin-like_C"/>
</dbReference>
<dbReference type="Pfam" id="PF02518">
    <property type="entry name" value="HATPase_c"/>
    <property type="match status" value="1"/>
</dbReference>
<dbReference type="EMBL" id="JAATWB010000004">
    <property type="protein sequence ID" value="NJA89058.1"/>
    <property type="molecule type" value="Genomic_DNA"/>
</dbReference>
<keyword evidence="15" id="KW-1185">Reference proteome</keyword>
<dbReference type="InterPro" id="IPR036097">
    <property type="entry name" value="HisK_dim/P_sf"/>
</dbReference>
<evidence type="ECO:0000256" key="9">
    <source>
        <dbReference type="ARBA" id="ARBA00023012"/>
    </source>
</evidence>
<evidence type="ECO:0000256" key="3">
    <source>
        <dbReference type="ARBA" id="ARBA00012438"/>
    </source>
</evidence>
<feature type="transmembrane region" description="Helical" evidence="11">
    <location>
        <begin position="12"/>
        <end position="31"/>
    </location>
</feature>
<feature type="domain" description="Histidine kinase" evidence="12">
    <location>
        <begin position="242"/>
        <end position="452"/>
    </location>
</feature>
<feature type="transmembrane region" description="Helical" evidence="11">
    <location>
        <begin position="167"/>
        <end position="188"/>
    </location>
</feature>
<organism evidence="14 15">
    <name type="scientific">Rhodocyclus gracilis</name>
    <dbReference type="NCBI Taxonomy" id="2929842"/>
    <lineage>
        <taxon>Bacteria</taxon>
        <taxon>Pseudomonadati</taxon>
        <taxon>Pseudomonadota</taxon>
        <taxon>Betaproteobacteria</taxon>
        <taxon>Rhodocyclales</taxon>
        <taxon>Rhodocyclaceae</taxon>
        <taxon>Rhodocyclus</taxon>
    </lineage>
</organism>
<evidence type="ECO:0000256" key="4">
    <source>
        <dbReference type="ARBA" id="ARBA00022553"/>
    </source>
</evidence>
<dbReference type="CDD" id="cd00075">
    <property type="entry name" value="HATPase"/>
    <property type="match status" value="1"/>
</dbReference>
<dbReference type="InterPro" id="IPR003660">
    <property type="entry name" value="HAMP_dom"/>
</dbReference>
<dbReference type="PROSITE" id="PS50109">
    <property type="entry name" value="HIS_KIN"/>
    <property type="match status" value="1"/>
</dbReference>
<dbReference type="InterPro" id="IPR003661">
    <property type="entry name" value="HisK_dim/P_dom"/>
</dbReference>
<sequence>MRQTPSLRRQLALRLLPAVLLLILAGAYTAYNVARDSALLAYDRALLDTTLAISGQIHVERGEVRLTLPRGAEEILFVDKYDKISFRVLTTDGQQIAGTPHLPPPSAPPEEENRVYYDATLDGQPVRVAALFIEREGIPLTVLVAETLVKRNNLTWEVVLGMLLPELGLVFATLALVWLGIGSGLRPLDDLRKQLARRSPSDLRPLDTGRSSEEIAAVVAELNHLLLRLDQSLTAQRHFVSDAAHQLRTPIAALQAQIELALRSDAATLAAPLQGTVSAVQRLAHLVQQLLALARAEPAGQANEEIVDLAAAVHRVAETMLPTAFAADIDLGFSLQAARVKGSPLLIEEAIANLIDNALRYTPRHGTVNVSLIADDNGTALRVEDSGPGIPASAREQVFERFFRLPESGGDGCGLGLAIVRRIAGQHGATVRIDDSAELGGALIELRFPAACQG</sequence>
<gene>
    <name evidence="14" type="ORF">HCX48_07465</name>
</gene>
<dbReference type="PANTHER" id="PTHR45436:SF1">
    <property type="entry name" value="SENSOR PROTEIN QSEC"/>
    <property type="match status" value="1"/>
</dbReference>
<comment type="catalytic activity">
    <reaction evidence="1">
        <text>ATP + protein L-histidine = ADP + protein N-phospho-L-histidine.</text>
        <dbReference type="EC" id="2.7.13.3"/>
    </reaction>
</comment>
<evidence type="ECO:0000313" key="14">
    <source>
        <dbReference type="EMBL" id="NJA89058.1"/>
    </source>
</evidence>
<keyword evidence="5" id="KW-0808">Transferase</keyword>
<dbReference type="SUPFAM" id="SSF47384">
    <property type="entry name" value="Homodimeric domain of signal transducing histidine kinase"/>
    <property type="match status" value="1"/>
</dbReference>
<dbReference type="InterPro" id="IPR003594">
    <property type="entry name" value="HATPase_dom"/>
</dbReference>
<keyword evidence="6 11" id="KW-0812">Transmembrane</keyword>
<evidence type="ECO:0000256" key="11">
    <source>
        <dbReference type="SAM" id="Phobius"/>
    </source>
</evidence>
<dbReference type="PROSITE" id="PS50885">
    <property type="entry name" value="HAMP"/>
    <property type="match status" value="1"/>
</dbReference>
<dbReference type="SUPFAM" id="SSF55874">
    <property type="entry name" value="ATPase domain of HSP90 chaperone/DNA topoisomerase II/histidine kinase"/>
    <property type="match status" value="1"/>
</dbReference>
<keyword evidence="9" id="KW-0902">Two-component regulatory system</keyword>
<dbReference type="Gene3D" id="3.30.565.10">
    <property type="entry name" value="Histidine kinase-like ATPase, C-terminal domain"/>
    <property type="match status" value="1"/>
</dbReference>
<reference evidence="15" key="1">
    <citation type="submission" date="2020-03" db="EMBL/GenBank/DDBJ databases">
        <title>Whole-genome sequence of the purple nonsulfur bacterium Rhodocyclus tenuis DSM112.</title>
        <authorList>
            <person name="Kyndt J.A."/>
            <person name="Meyer T.E."/>
        </authorList>
    </citation>
    <scope>NUCLEOTIDE SEQUENCE [LARGE SCALE GENOMIC DNA]</scope>
    <source>
        <strain evidence="15">DSM 112</strain>
    </source>
</reference>
<dbReference type="SMART" id="SM00388">
    <property type="entry name" value="HisKA"/>
    <property type="match status" value="1"/>
</dbReference>
<protein>
    <recommendedName>
        <fullName evidence="3">histidine kinase</fullName>
        <ecNumber evidence="3">2.7.13.3</ecNumber>
    </recommendedName>
</protein>
<evidence type="ECO:0000256" key="7">
    <source>
        <dbReference type="ARBA" id="ARBA00022777"/>
    </source>
</evidence>
<dbReference type="InterPro" id="IPR036890">
    <property type="entry name" value="HATPase_C_sf"/>
</dbReference>
<name>A0ABX0WKS3_9RHOO</name>
<evidence type="ECO:0000256" key="8">
    <source>
        <dbReference type="ARBA" id="ARBA00022989"/>
    </source>
</evidence>
<proteinExistence type="predicted"/>
<evidence type="ECO:0000256" key="2">
    <source>
        <dbReference type="ARBA" id="ARBA00004370"/>
    </source>
</evidence>
<feature type="domain" description="HAMP" evidence="13">
    <location>
        <begin position="182"/>
        <end position="234"/>
    </location>
</feature>
<dbReference type="GO" id="GO:0016301">
    <property type="term" value="F:kinase activity"/>
    <property type="evidence" value="ECO:0007669"/>
    <property type="project" value="UniProtKB-KW"/>
</dbReference>
<comment type="caution">
    <text evidence="14">The sequence shown here is derived from an EMBL/GenBank/DDBJ whole genome shotgun (WGS) entry which is preliminary data.</text>
</comment>
<evidence type="ECO:0000256" key="6">
    <source>
        <dbReference type="ARBA" id="ARBA00022692"/>
    </source>
</evidence>
<evidence type="ECO:0000256" key="5">
    <source>
        <dbReference type="ARBA" id="ARBA00022679"/>
    </source>
</evidence>
<evidence type="ECO:0000259" key="12">
    <source>
        <dbReference type="PROSITE" id="PS50109"/>
    </source>
</evidence>
<dbReference type="InterPro" id="IPR050428">
    <property type="entry name" value="TCS_sensor_his_kinase"/>
</dbReference>
<accession>A0ABX0WKS3</accession>
<dbReference type="PANTHER" id="PTHR45436">
    <property type="entry name" value="SENSOR HISTIDINE KINASE YKOH"/>
    <property type="match status" value="1"/>
</dbReference>
<evidence type="ECO:0000256" key="10">
    <source>
        <dbReference type="ARBA" id="ARBA00023136"/>
    </source>
</evidence>
<evidence type="ECO:0000259" key="13">
    <source>
        <dbReference type="PROSITE" id="PS50885"/>
    </source>
</evidence>
<dbReference type="PRINTS" id="PR00344">
    <property type="entry name" value="BCTRLSENSOR"/>
</dbReference>
<dbReference type="InterPro" id="IPR013727">
    <property type="entry name" value="2CSK_N"/>
</dbReference>
<dbReference type="EC" id="2.7.13.3" evidence="3"/>
<dbReference type="InterPro" id="IPR005467">
    <property type="entry name" value="His_kinase_dom"/>
</dbReference>
<comment type="subcellular location">
    <subcellularLocation>
        <location evidence="2">Membrane</location>
    </subcellularLocation>
</comment>
<dbReference type="Pfam" id="PF08521">
    <property type="entry name" value="2CSK_N"/>
    <property type="match status" value="1"/>
</dbReference>
<evidence type="ECO:0000313" key="15">
    <source>
        <dbReference type="Proteomes" id="UP000720344"/>
    </source>
</evidence>
<dbReference type="CDD" id="cd00082">
    <property type="entry name" value="HisKA"/>
    <property type="match status" value="1"/>
</dbReference>
<evidence type="ECO:0000256" key="1">
    <source>
        <dbReference type="ARBA" id="ARBA00000085"/>
    </source>
</evidence>
<keyword evidence="7 14" id="KW-0418">Kinase</keyword>
<dbReference type="SMART" id="SM00387">
    <property type="entry name" value="HATPase_c"/>
    <property type="match status" value="1"/>
</dbReference>
<dbReference type="Proteomes" id="UP000720344">
    <property type="component" value="Unassembled WGS sequence"/>
</dbReference>
<keyword evidence="8 11" id="KW-1133">Transmembrane helix</keyword>
<dbReference type="Pfam" id="PF00512">
    <property type="entry name" value="HisKA"/>
    <property type="match status" value="1"/>
</dbReference>
<dbReference type="Gene3D" id="1.10.287.130">
    <property type="match status" value="1"/>
</dbReference>
<dbReference type="RefSeq" id="WP_167681518.1">
    <property type="nucleotide sequence ID" value="NZ_JAATWB010000004.1"/>
</dbReference>